<feature type="compositionally biased region" description="Basic residues" evidence="1">
    <location>
        <begin position="133"/>
        <end position="148"/>
    </location>
</feature>
<reference evidence="2 3" key="1">
    <citation type="journal article" date="2015" name="Proc. Natl. Acad. Sci. U.S.A.">
        <title>The resurrection genome of Boea hygrometrica: A blueprint for survival of dehydration.</title>
        <authorList>
            <person name="Xiao L."/>
            <person name="Yang G."/>
            <person name="Zhang L."/>
            <person name="Yang X."/>
            <person name="Zhao S."/>
            <person name="Ji Z."/>
            <person name="Zhou Q."/>
            <person name="Hu M."/>
            <person name="Wang Y."/>
            <person name="Chen M."/>
            <person name="Xu Y."/>
            <person name="Jin H."/>
            <person name="Xiao X."/>
            <person name="Hu G."/>
            <person name="Bao F."/>
            <person name="Hu Y."/>
            <person name="Wan P."/>
            <person name="Li L."/>
            <person name="Deng X."/>
            <person name="Kuang T."/>
            <person name="Xiang C."/>
            <person name="Zhu J.K."/>
            <person name="Oliver M.J."/>
            <person name="He Y."/>
        </authorList>
    </citation>
    <scope>NUCLEOTIDE SEQUENCE [LARGE SCALE GENOMIC DNA]</scope>
    <source>
        <strain evidence="3">cv. XS01</strain>
    </source>
</reference>
<name>A0A2Z7ALS6_9LAMI</name>
<dbReference type="EMBL" id="KV014393">
    <property type="protein sequence ID" value="KZV22338.1"/>
    <property type="molecule type" value="Genomic_DNA"/>
</dbReference>
<evidence type="ECO:0000313" key="3">
    <source>
        <dbReference type="Proteomes" id="UP000250235"/>
    </source>
</evidence>
<dbReference type="AlphaFoldDB" id="A0A2Z7ALS6"/>
<accession>A0A2Z7ALS6</accession>
<proteinExistence type="predicted"/>
<organism evidence="2 3">
    <name type="scientific">Dorcoceras hygrometricum</name>
    <dbReference type="NCBI Taxonomy" id="472368"/>
    <lineage>
        <taxon>Eukaryota</taxon>
        <taxon>Viridiplantae</taxon>
        <taxon>Streptophyta</taxon>
        <taxon>Embryophyta</taxon>
        <taxon>Tracheophyta</taxon>
        <taxon>Spermatophyta</taxon>
        <taxon>Magnoliopsida</taxon>
        <taxon>eudicotyledons</taxon>
        <taxon>Gunneridae</taxon>
        <taxon>Pentapetalae</taxon>
        <taxon>asterids</taxon>
        <taxon>lamiids</taxon>
        <taxon>Lamiales</taxon>
        <taxon>Gesneriaceae</taxon>
        <taxon>Didymocarpoideae</taxon>
        <taxon>Trichosporeae</taxon>
        <taxon>Loxocarpinae</taxon>
        <taxon>Dorcoceras</taxon>
    </lineage>
</organism>
<dbReference type="Proteomes" id="UP000250235">
    <property type="component" value="Unassembled WGS sequence"/>
</dbReference>
<protein>
    <submittedName>
        <fullName evidence="2">Uncharacterized protein</fullName>
    </submittedName>
</protein>
<keyword evidence="3" id="KW-1185">Reference proteome</keyword>
<feature type="compositionally biased region" description="Polar residues" evidence="1">
    <location>
        <begin position="176"/>
        <end position="189"/>
    </location>
</feature>
<evidence type="ECO:0000313" key="2">
    <source>
        <dbReference type="EMBL" id="KZV22338.1"/>
    </source>
</evidence>
<sequence length="286" mass="31956">MHFDIVAKSLCAKTSSFDNVTCEKFEFMAAISAGISVNWGRILFQRLLGMVENSKKQSQGYTVPINILLTTLVKADLGASVKLHPQKILTSKFVQTYIKKNQDIAPEGETSKHTEDTASNTEGGGSQGLPPVPKKRICPLVARRFKQKQKSESSDSESTIDLPLKEFAKRRRTQRQHTQMGWTGASIVSQPDPIPFVPAKAEQLPNEDNPIISTSESERMEFEQNEEGDDWLEGNPGYDAHMGNEDRKGKETLDVVDKPISVEEHCQTVLRSTWNNVSECLSIFDE</sequence>
<feature type="region of interest" description="Disordered" evidence="1">
    <location>
        <begin position="104"/>
        <end position="190"/>
    </location>
</feature>
<evidence type="ECO:0000256" key="1">
    <source>
        <dbReference type="SAM" id="MobiDB-lite"/>
    </source>
</evidence>
<gene>
    <name evidence="2" type="ORF">F511_05292</name>
</gene>